<dbReference type="Gene3D" id="1.50.10.10">
    <property type="match status" value="1"/>
</dbReference>
<feature type="domain" description="Spermatogenesis-associated protein 20-like TRX" evidence="1">
    <location>
        <begin position="10"/>
        <end position="171"/>
    </location>
</feature>
<keyword evidence="3" id="KW-1185">Reference proteome</keyword>
<dbReference type="PANTHER" id="PTHR42899">
    <property type="entry name" value="SPERMATOGENESIS-ASSOCIATED PROTEIN 20"/>
    <property type="match status" value="1"/>
</dbReference>
<dbReference type="InterPro" id="IPR004879">
    <property type="entry name" value="Ssp411-like_TRX"/>
</dbReference>
<dbReference type="SUPFAM" id="SSF52833">
    <property type="entry name" value="Thioredoxin-like"/>
    <property type="match status" value="1"/>
</dbReference>
<name>A0ABU5MW32_9BACT</name>
<reference evidence="2 3" key="1">
    <citation type="journal article" date="2024" name="Appl. Environ. Microbiol.">
        <title>Pontiella agarivorans sp. nov., a novel marine anaerobic bacterium capable of degrading macroalgal polysaccharides and fixing nitrogen.</title>
        <authorList>
            <person name="Liu N."/>
            <person name="Kivenson V."/>
            <person name="Peng X."/>
            <person name="Cui Z."/>
            <person name="Lankiewicz T.S."/>
            <person name="Gosselin K.M."/>
            <person name="English C.J."/>
            <person name="Blair E.M."/>
            <person name="O'Malley M.A."/>
            <person name="Valentine D.L."/>
        </authorList>
    </citation>
    <scope>NUCLEOTIDE SEQUENCE [LARGE SCALE GENOMIC DNA]</scope>
    <source>
        <strain evidence="2 3">NLcol2</strain>
    </source>
</reference>
<dbReference type="PANTHER" id="PTHR42899:SF1">
    <property type="entry name" value="SPERMATOGENESIS-ASSOCIATED PROTEIN 20"/>
    <property type="match status" value="1"/>
</dbReference>
<dbReference type="RefSeq" id="WP_322608220.1">
    <property type="nucleotide sequence ID" value="NZ_JARVCO010000008.1"/>
</dbReference>
<protein>
    <submittedName>
        <fullName evidence="2">Thioredoxin domain-containing protein</fullName>
    </submittedName>
</protein>
<dbReference type="EMBL" id="JARVCO010000008">
    <property type="protein sequence ID" value="MDZ8118420.1"/>
    <property type="molecule type" value="Genomic_DNA"/>
</dbReference>
<dbReference type="CDD" id="cd02955">
    <property type="entry name" value="SSP411"/>
    <property type="match status" value="1"/>
</dbReference>
<evidence type="ECO:0000313" key="3">
    <source>
        <dbReference type="Proteomes" id="UP001290861"/>
    </source>
</evidence>
<evidence type="ECO:0000259" key="1">
    <source>
        <dbReference type="Pfam" id="PF03190"/>
    </source>
</evidence>
<dbReference type="Pfam" id="PF03190">
    <property type="entry name" value="Thioredox_DsbH"/>
    <property type="match status" value="1"/>
</dbReference>
<dbReference type="Gene3D" id="3.40.30.10">
    <property type="entry name" value="Glutaredoxin"/>
    <property type="match status" value="1"/>
</dbReference>
<proteinExistence type="predicted"/>
<dbReference type="InterPro" id="IPR008928">
    <property type="entry name" value="6-hairpin_glycosidase_sf"/>
</dbReference>
<dbReference type="InterPro" id="IPR036249">
    <property type="entry name" value="Thioredoxin-like_sf"/>
</dbReference>
<gene>
    <name evidence="2" type="ORF">P9H32_07225</name>
</gene>
<accession>A0ABU5MW32</accession>
<dbReference type="PIRSF" id="PIRSF006402">
    <property type="entry name" value="UCP006402_thioredoxin"/>
    <property type="match status" value="1"/>
</dbReference>
<dbReference type="Proteomes" id="UP001290861">
    <property type="component" value="Unassembled WGS sequence"/>
</dbReference>
<sequence>MTESENHSFTNRLIHEKSPYLLQHAQNPVDWYPWGDEAFEVAKAADKPIFLSIGYATCHWCHVMEHESFENAEIAQLMNEAFICIKVDREERPDIDHIYMRVCQMMTGQGGWPLTIMMTPDKAPFHAATYVPPAQRHGRMGMKQLVQRISNVWNNQRKKVLESAGQITDVLTQQQGEGDGSELEPGLLEAGYHELMNQYDKPFGGFGLQPKFPSPHRLFFLLRQGKAEGVAAAEHTLSAMRKGGVFDQVGFGFHRYSTDRRWLLPHFEKMLYDQALLAMAYTEAYELTGKPFYKQVTEEILEYVMRDMTVPDEPSRHSGGAFYSAEDADSEGEEGRFYIWTAEEMKSVLGDDYHFVSKHWNVKDSGNFRDEASGQQRPENIPYLSEWLSDEDAVRISESRKKLFAVREKRIHPLKDTKVLADWNGLMIAALAKAGRAFGTEHYIRAAERAATFIAAEMQSEDGRLQHRWREGHTAVPGQLEDYAFMIFGLLELYDSTLDFQYLEKALNYQTILDEHFADDAGGGYFMTADDAEALIVRPKELYDGAIPSGNSVQLYNLLKLARLTGNPKLEQKALKTGAAFCGVIERSPSSFAQALTALQFAVGETVEVVVVGGKEEARPMIEYLHSVYQPGRVMLHKDADHADQLAVIAPFTKEQQMIDGKPTVYICRNFACEKPVNTLEELKGRITAMRRNPRRS</sequence>
<dbReference type="SUPFAM" id="SSF48208">
    <property type="entry name" value="Six-hairpin glycosidases"/>
    <property type="match status" value="1"/>
</dbReference>
<dbReference type="InterPro" id="IPR024705">
    <property type="entry name" value="Ssp411"/>
</dbReference>
<dbReference type="InterPro" id="IPR012341">
    <property type="entry name" value="6hp_glycosidase-like_sf"/>
</dbReference>
<organism evidence="2 3">
    <name type="scientific">Pontiella agarivorans</name>
    <dbReference type="NCBI Taxonomy" id="3038953"/>
    <lineage>
        <taxon>Bacteria</taxon>
        <taxon>Pseudomonadati</taxon>
        <taxon>Kiritimatiellota</taxon>
        <taxon>Kiritimatiellia</taxon>
        <taxon>Kiritimatiellales</taxon>
        <taxon>Pontiellaceae</taxon>
        <taxon>Pontiella</taxon>
    </lineage>
</organism>
<comment type="caution">
    <text evidence="2">The sequence shown here is derived from an EMBL/GenBank/DDBJ whole genome shotgun (WGS) entry which is preliminary data.</text>
</comment>
<evidence type="ECO:0000313" key="2">
    <source>
        <dbReference type="EMBL" id="MDZ8118420.1"/>
    </source>
</evidence>